<keyword evidence="3" id="KW-1185">Reference proteome</keyword>
<dbReference type="KEGG" id="pgri:PgNI_07773"/>
<dbReference type="RefSeq" id="XP_030980625.1">
    <property type="nucleotide sequence ID" value="XM_031127782.1"/>
</dbReference>
<feature type="domain" description="C2H2-type" evidence="2">
    <location>
        <begin position="500"/>
        <end position="523"/>
    </location>
</feature>
<feature type="compositionally biased region" description="Acidic residues" evidence="1">
    <location>
        <begin position="282"/>
        <end position="293"/>
    </location>
</feature>
<evidence type="ECO:0000313" key="4">
    <source>
        <dbReference type="RefSeq" id="XP_030980625.1"/>
    </source>
</evidence>
<name>A0A6P8B0E6_PYRGI</name>
<feature type="region of interest" description="Disordered" evidence="1">
    <location>
        <begin position="280"/>
        <end position="308"/>
    </location>
</feature>
<feature type="region of interest" description="Disordered" evidence="1">
    <location>
        <begin position="160"/>
        <end position="204"/>
    </location>
</feature>
<feature type="compositionally biased region" description="Basic and acidic residues" evidence="1">
    <location>
        <begin position="294"/>
        <end position="304"/>
    </location>
</feature>
<dbReference type="GeneID" id="41962691"/>
<feature type="compositionally biased region" description="Low complexity" evidence="1">
    <location>
        <begin position="176"/>
        <end position="190"/>
    </location>
</feature>
<dbReference type="Pfam" id="PF26082">
    <property type="entry name" value="zf-C2H2_AcuF"/>
    <property type="match status" value="1"/>
</dbReference>
<evidence type="ECO:0000313" key="3">
    <source>
        <dbReference type="Proteomes" id="UP000515153"/>
    </source>
</evidence>
<dbReference type="InterPro" id="IPR058925">
    <property type="entry name" value="zf-C2H2_AcuF"/>
</dbReference>
<dbReference type="PANTHER" id="PTHR35391:SF7">
    <property type="entry name" value="C2H2-TYPE DOMAIN-CONTAINING PROTEIN"/>
    <property type="match status" value="1"/>
</dbReference>
<accession>A0A6P8B0E6</accession>
<proteinExistence type="predicted"/>
<feature type="domain" description="C2H2-type" evidence="2">
    <location>
        <begin position="468"/>
        <end position="496"/>
    </location>
</feature>
<dbReference type="Proteomes" id="UP000515153">
    <property type="component" value="Unplaced"/>
</dbReference>
<dbReference type="InterPro" id="IPR013087">
    <property type="entry name" value="Znf_C2H2_type"/>
</dbReference>
<evidence type="ECO:0000259" key="2">
    <source>
        <dbReference type="SMART" id="SM00355"/>
    </source>
</evidence>
<gene>
    <name evidence="4" type="ORF">PgNI_07773</name>
</gene>
<evidence type="ECO:0000256" key="1">
    <source>
        <dbReference type="SAM" id="MobiDB-lite"/>
    </source>
</evidence>
<sequence length="619" mass="68950">MIRCCINSPGPIQTRRVFVVGKTAIPTFVFNAWLSRSWTIMEDLTASIDGSESEPESTLDTPQAPGSGLTAEANKSLQLYGDLIVLLSNQPSLPQGVDLTRILEEFGRLRIWTEQTGASARDRGSLEETLRDDPALRDSITQCLERLGLQLSTAISFISPQSSDRSSAQDTDPDSDSGSSFTSNSKSSQDGPGNGLASSQRSMPRSRISKLPLLVRHITAQIRLLYSFSNILRRPRLKNRYLRSTGGGTGPQIPPPGPYEISHIEQKLKAWAQLTTHSFNDDSSDFGVEEDNAEPSRDVPEKLQEPSPVQLDPKLQGLCYRLAAANARRREQLRHWVSHPYGHSKRSRATFDTKSETKSRAAPDRKTVARSVLSSNIGTVVSGSSAPFSAIYESRGDPKNQTTVAKTLYASSIVGDDGVDGLRVPKVPRESLEAPQFECPYCYEMLDSEIMQYRTAWKRHVFRDLRPYTCTFPDCAEPGKLYVTRHEWIYHEMQVHRRTWTCRSCSHKCPTSEQMASHIESAHADGSNVAQQPQYLKALLQVSEVAAEDSVVEQCLFCSKNMSLRRLMPHVAGHMETLALFALPHGDFDVSPSDSEVSSVDYSTEGSIAPWRRMRRKLQ</sequence>
<protein>
    <recommendedName>
        <fullName evidence="2">C2H2-type domain-containing protein</fullName>
    </recommendedName>
</protein>
<dbReference type="PANTHER" id="PTHR35391">
    <property type="entry name" value="C2H2-TYPE DOMAIN-CONTAINING PROTEIN-RELATED"/>
    <property type="match status" value="1"/>
</dbReference>
<organism evidence="3 4">
    <name type="scientific">Pyricularia grisea</name>
    <name type="common">Crabgrass-specific blast fungus</name>
    <name type="synonym">Magnaporthe grisea</name>
    <dbReference type="NCBI Taxonomy" id="148305"/>
    <lineage>
        <taxon>Eukaryota</taxon>
        <taxon>Fungi</taxon>
        <taxon>Dikarya</taxon>
        <taxon>Ascomycota</taxon>
        <taxon>Pezizomycotina</taxon>
        <taxon>Sordariomycetes</taxon>
        <taxon>Sordariomycetidae</taxon>
        <taxon>Magnaporthales</taxon>
        <taxon>Pyriculariaceae</taxon>
        <taxon>Pyricularia</taxon>
    </lineage>
</organism>
<feature type="compositionally biased region" description="Basic and acidic residues" evidence="1">
    <location>
        <begin position="349"/>
        <end position="366"/>
    </location>
</feature>
<feature type="region of interest" description="Disordered" evidence="1">
    <location>
        <begin position="49"/>
        <end position="68"/>
    </location>
</feature>
<dbReference type="SMART" id="SM00355">
    <property type="entry name" value="ZnF_C2H2"/>
    <property type="match status" value="2"/>
</dbReference>
<feature type="compositionally biased region" description="Polar residues" evidence="1">
    <location>
        <begin position="160"/>
        <end position="169"/>
    </location>
</feature>
<reference evidence="4" key="3">
    <citation type="submission" date="2025-08" db="UniProtKB">
        <authorList>
            <consortium name="RefSeq"/>
        </authorList>
    </citation>
    <scope>IDENTIFICATION</scope>
    <source>
        <strain evidence="4">NI907</strain>
    </source>
</reference>
<reference evidence="4" key="1">
    <citation type="journal article" date="2019" name="Mol. Biol. Evol.">
        <title>Blast fungal genomes show frequent chromosomal changes, gene gains and losses, and effector gene turnover.</title>
        <authorList>
            <person name="Gomez Luciano L.B."/>
            <person name="Jason Tsai I."/>
            <person name="Chuma I."/>
            <person name="Tosa Y."/>
            <person name="Chen Y.H."/>
            <person name="Li J.Y."/>
            <person name="Li M.Y."/>
            <person name="Jade Lu M.Y."/>
            <person name="Nakayashiki H."/>
            <person name="Li W.H."/>
        </authorList>
    </citation>
    <scope>NUCLEOTIDE SEQUENCE</scope>
    <source>
        <strain evidence="4">NI907</strain>
    </source>
</reference>
<dbReference type="AlphaFoldDB" id="A0A6P8B0E6"/>
<reference evidence="4" key="2">
    <citation type="submission" date="2019-10" db="EMBL/GenBank/DDBJ databases">
        <authorList>
            <consortium name="NCBI Genome Project"/>
        </authorList>
    </citation>
    <scope>NUCLEOTIDE SEQUENCE</scope>
    <source>
        <strain evidence="4">NI907</strain>
    </source>
</reference>
<feature type="region of interest" description="Disordered" evidence="1">
    <location>
        <begin position="343"/>
        <end position="366"/>
    </location>
</feature>